<name>A0A4Q7ZSB2_9ACTN</name>
<evidence type="ECO:0000256" key="1">
    <source>
        <dbReference type="SAM" id="Phobius"/>
    </source>
</evidence>
<sequence length="439" mass="45996">MSRVLRIELRRSVAFGAVLTLLLGGAVLLYAAPQRWSAGWMALAMTQRQYLVLLWPSALAAGAWQARREHRANVAELFASTARPPALRALPVLGALAIAAAGGYLAAAAVAVPWIIDTASYLPAASFAVAAVGVVSLVAAAWLGLALGRLLPSPFTAPAAAVAGMGLLLTIPALFRDREWLTMLFSPMYGMGQYTDYQTVDGRVSAAQAIWLAALAVAGGLLVAAGNRRARLVALLPLALGAGLGLLVIPRGADFPRNPVDPAAQELVCRPGTPRVCVSRVHEALLPEVVPLAQRALTTLAKLPDAPTSAQEDLTTYFGDPPPPPGPDIVPIPVHFGSDGHLAAGDDVLRRILNGFVGLNYSCPGGHDTPVIRAAVSWLTGREPVAEPEEPAEYHPRAVTLWQGLRRLPEAEAAARVAAVRKAAMTCADTDGLLNGGSR</sequence>
<organism evidence="2 3">
    <name type="scientific">Krasilnikovia cinnamomea</name>
    <dbReference type="NCBI Taxonomy" id="349313"/>
    <lineage>
        <taxon>Bacteria</taxon>
        <taxon>Bacillati</taxon>
        <taxon>Actinomycetota</taxon>
        <taxon>Actinomycetes</taxon>
        <taxon>Micromonosporales</taxon>
        <taxon>Micromonosporaceae</taxon>
        <taxon>Krasilnikovia</taxon>
    </lineage>
</organism>
<proteinExistence type="predicted"/>
<feature type="transmembrane region" description="Helical" evidence="1">
    <location>
        <begin position="232"/>
        <end position="249"/>
    </location>
</feature>
<dbReference type="AlphaFoldDB" id="A0A4Q7ZSB2"/>
<keyword evidence="1" id="KW-0812">Transmembrane</keyword>
<keyword evidence="1" id="KW-1133">Transmembrane helix</keyword>
<gene>
    <name evidence="2" type="ORF">EV385_6005</name>
</gene>
<dbReference type="RefSeq" id="WP_130512476.1">
    <property type="nucleotide sequence ID" value="NZ_SHKY01000001.1"/>
</dbReference>
<evidence type="ECO:0000313" key="2">
    <source>
        <dbReference type="EMBL" id="RZU54068.1"/>
    </source>
</evidence>
<protein>
    <submittedName>
        <fullName evidence="2">Uncharacterized protein</fullName>
    </submittedName>
</protein>
<feature type="transmembrane region" description="Helical" evidence="1">
    <location>
        <begin position="122"/>
        <end position="143"/>
    </location>
</feature>
<accession>A0A4Q7ZSB2</accession>
<dbReference type="EMBL" id="SHKY01000001">
    <property type="protein sequence ID" value="RZU54068.1"/>
    <property type="molecule type" value="Genomic_DNA"/>
</dbReference>
<keyword evidence="1" id="KW-0472">Membrane</keyword>
<reference evidence="2 3" key="1">
    <citation type="submission" date="2019-02" db="EMBL/GenBank/DDBJ databases">
        <title>Sequencing the genomes of 1000 actinobacteria strains.</title>
        <authorList>
            <person name="Klenk H.-P."/>
        </authorList>
    </citation>
    <scope>NUCLEOTIDE SEQUENCE [LARGE SCALE GENOMIC DNA]</scope>
    <source>
        <strain evidence="2 3">DSM 45162</strain>
    </source>
</reference>
<dbReference type="OrthoDB" id="3402382at2"/>
<evidence type="ECO:0000313" key="3">
    <source>
        <dbReference type="Proteomes" id="UP000292564"/>
    </source>
</evidence>
<dbReference type="Proteomes" id="UP000292564">
    <property type="component" value="Unassembled WGS sequence"/>
</dbReference>
<comment type="caution">
    <text evidence="2">The sequence shown here is derived from an EMBL/GenBank/DDBJ whole genome shotgun (WGS) entry which is preliminary data.</text>
</comment>
<feature type="transmembrane region" description="Helical" evidence="1">
    <location>
        <begin position="155"/>
        <end position="175"/>
    </location>
</feature>
<feature type="transmembrane region" description="Helical" evidence="1">
    <location>
        <begin position="206"/>
        <end position="225"/>
    </location>
</feature>
<keyword evidence="3" id="KW-1185">Reference proteome</keyword>
<feature type="transmembrane region" description="Helical" evidence="1">
    <location>
        <begin position="47"/>
        <end position="66"/>
    </location>
</feature>
<feature type="transmembrane region" description="Helical" evidence="1">
    <location>
        <begin position="87"/>
        <end position="116"/>
    </location>
</feature>